<name>A0A7S0HSG5_9EUKA</name>
<gene>
    <name evidence="2" type="ORF">PANT1444_LOCUS14581</name>
</gene>
<dbReference type="InterPro" id="IPR019034">
    <property type="entry name" value="UPF0390"/>
</dbReference>
<accession>A0A7S0HSG5</accession>
<evidence type="ECO:0000313" key="2">
    <source>
        <dbReference type="EMBL" id="CAD8497787.1"/>
    </source>
</evidence>
<dbReference type="EMBL" id="HBEP01025622">
    <property type="protein sequence ID" value="CAD8497787.1"/>
    <property type="molecule type" value="Transcribed_RNA"/>
</dbReference>
<reference evidence="2" key="1">
    <citation type="submission" date="2021-01" db="EMBL/GenBank/DDBJ databases">
        <authorList>
            <person name="Corre E."/>
            <person name="Pelletier E."/>
            <person name="Niang G."/>
            <person name="Scheremetjew M."/>
            <person name="Finn R."/>
            <person name="Kale V."/>
            <person name="Holt S."/>
            <person name="Cochrane G."/>
            <person name="Meng A."/>
            <person name="Brown T."/>
            <person name="Cohen L."/>
        </authorList>
    </citation>
    <scope>NUCLEOTIDE SEQUENCE</scope>
    <source>
        <strain evidence="2">CCMP1374</strain>
    </source>
</reference>
<evidence type="ECO:0000256" key="1">
    <source>
        <dbReference type="SAM" id="MobiDB-lite"/>
    </source>
</evidence>
<feature type="compositionally biased region" description="Basic and acidic residues" evidence="1">
    <location>
        <begin position="78"/>
        <end position="87"/>
    </location>
</feature>
<dbReference type="AlphaFoldDB" id="A0A7S0HSG5"/>
<feature type="compositionally biased region" description="Basic residues" evidence="1">
    <location>
        <begin position="16"/>
        <end position="25"/>
    </location>
</feature>
<sequence>MPQGKFKPGKASGSIVKKKSLGKSVHKGDQQKLKRGNHVIKPKGKVAIAEGRVQLSITKGINARIEKTMTARTGGDGGKLHILKEDESGAPLGAPLKTASHSKTQKKK</sequence>
<feature type="region of interest" description="Disordered" evidence="1">
    <location>
        <begin position="72"/>
        <end position="108"/>
    </location>
</feature>
<organism evidence="2">
    <name type="scientific">Phaeocystis antarctica</name>
    <dbReference type="NCBI Taxonomy" id="33657"/>
    <lineage>
        <taxon>Eukaryota</taxon>
        <taxon>Haptista</taxon>
        <taxon>Haptophyta</taxon>
        <taxon>Prymnesiophyceae</taxon>
        <taxon>Phaeocystales</taxon>
        <taxon>Phaeocystaceae</taxon>
        <taxon>Phaeocystis</taxon>
    </lineage>
</organism>
<dbReference type="Pfam" id="PF09495">
    <property type="entry name" value="DUF2462"/>
    <property type="match status" value="1"/>
</dbReference>
<protein>
    <submittedName>
        <fullName evidence="2">Uncharacterized protein</fullName>
    </submittedName>
</protein>
<feature type="region of interest" description="Disordered" evidence="1">
    <location>
        <begin position="1"/>
        <end position="32"/>
    </location>
</feature>
<proteinExistence type="predicted"/>